<reference evidence="2" key="1">
    <citation type="submission" date="2021-01" db="EMBL/GenBank/DDBJ databases">
        <title>Whole genome shotgun sequence of Dactylosporangium siamense NBRC 106093.</title>
        <authorList>
            <person name="Komaki H."/>
            <person name="Tamura T."/>
        </authorList>
    </citation>
    <scope>NUCLEOTIDE SEQUENCE</scope>
    <source>
        <strain evidence="2">NBRC 106093</strain>
    </source>
</reference>
<protein>
    <submittedName>
        <fullName evidence="2">Uncharacterized protein</fullName>
    </submittedName>
</protein>
<accession>A0A919UB79</accession>
<feature type="region of interest" description="Disordered" evidence="1">
    <location>
        <begin position="1"/>
        <end position="23"/>
    </location>
</feature>
<evidence type="ECO:0000313" key="3">
    <source>
        <dbReference type="Proteomes" id="UP000660611"/>
    </source>
</evidence>
<comment type="caution">
    <text evidence="2">The sequence shown here is derived from an EMBL/GenBank/DDBJ whole genome shotgun (WGS) entry which is preliminary data.</text>
</comment>
<dbReference type="AlphaFoldDB" id="A0A919UB79"/>
<name>A0A919UB79_9ACTN</name>
<keyword evidence="3" id="KW-1185">Reference proteome</keyword>
<dbReference type="Proteomes" id="UP000660611">
    <property type="component" value="Unassembled WGS sequence"/>
</dbReference>
<dbReference type="EMBL" id="BONQ01000110">
    <property type="protein sequence ID" value="GIG48867.1"/>
    <property type="molecule type" value="Genomic_DNA"/>
</dbReference>
<proteinExistence type="predicted"/>
<organism evidence="2 3">
    <name type="scientific">Dactylosporangium siamense</name>
    <dbReference type="NCBI Taxonomy" id="685454"/>
    <lineage>
        <taxon>Bacteria</taxon>
        <taxon>Bacillati</taxon>
        <taxon>Actinomycetota</taxon>
        <taxon>Actinomycetes</taxon>
        <taxon>Micromonosporales</taxon>
        <taxon>Micromonosporaceae</taxon>
        <taxon>Dactylosporangium</taxon>
    </lineage>
</organism>
<evidence type="ECO:0000256" key="1">
    <source>
        <dbReference type="SAM" id="MobiDB-lite"/>
    </source>
</evidence>
<sequence length="96" mass="10278">MRAFLRHGGAVRNRHHSSAHSAGRQAKFAMVASLCTSPYQVPAEPAGSLRNTVSASRLVHHAPSSAFAGHPRRSPCLAMAMPDRTVARLPLSRARA</sequence>
<gene>
    <name evidence="2" type="ORF">Dsi01nite_069080</name>
</gene>
<evidence type="ECO:0000313" key="2">
    <source>
        <dbReference type="EMBL" id="GIG48867.1"/>
    </source>
</evidence>